<keyword evidence="2" id="KW-1185">Reference proteome</keyword>
<dbReference type="SUPFAM" id="SSF51621">
    <property type="entry name" value="Phosphoenolpyruvate/pyruvate domain"/>
    <property type="match status" value="1"/>
</dbReference>
<dbReference type="PANTHER" id="PTHR42905">
    <property type="entry name" value="PHOSPHOENOLPYRUVATE CARBOXYLASE"/>
    <property type="match status" value="1"/>
</dbReference>
<reference evidence="1 2" key="1">
    <citation type="submission" date="2017-04" db="EMBL/GenBank/DDBJ databases">
        <title>Genome Sequence of the Model Brown-Rot Fungus Postia placenta SB12.</title>
        <authorList>
            <consortium name="DOE Joint Genome Institute"/>
            <person name="Gaskell J."/>
            <person name="Kersten P."/>
            <person name="Larrondo L.F."/>
            <person name="Canessa P."/>
            <person name="Martinez D."/>
            <person name="Hibbett D."/>
            <person name="Schmoll M."/>
            <person name="Kubicek C.P."/>
            <person name="Martinez A.T."/>
            <person name="Yadav J."/>
            <person name="Master E."/>
            <person name="Magnuson J.K."/>
            <person name="James T."/>
            <person name="Yaver D."/>
            <person name="Berka R."/>
            <person name="Labutti K."/>
            <person name="Lipzen A."/>
            <person name="Aerts A."/>
            <person name="Barry K."/>
            <person name="Henrissat B."/>
            <person name="Blanchette R."/>
            <person name="Grigoriev I."/>
            <person name="Cullen D."/>
        </authorList>
    </citation>
    <scope>NUCLEOTIDE SEQUENCE [LARGE SCALE GENOMIC DNA]</scope>
    <source>
        <strain evidence="1 2">MAD-698-R-SB12</strain>
    </source>
</reference>
<dbReference type="Gene3D" id="3.20.20.60">
    <property type="entry name" value="Phosphoenolpyruvate-binding domains"/>
    <property type="match status" value="1"/>
</dbReference>
<dbReference type="AlphaFoldDB" id="A0A1X6NAU3"/>
<dbReference type="STRING" id="670580.A0A1X6NAU3"/>
<evidence type="ECO:0000313" key="2">
    <source>
        <dbReference type="Proteomes" id="UP000194127"/>
    </source>
</evidence>
<organism evidence="1 2">
    <name type="scientific">Postia placenta MAD-698-R-SB12</name>
    <dbReference type="NCBI Taxonomy" id="670580"/>
    <lineage>
        <taxon>Eukaryota</taxon>
        <taxon>Fungi</taxon>
        <taxon>Dikarya</taxon>
        <taxon>Basidiomycota</taxon>
        <taxon>Agaricomycotina</taxon>
        <taxon>Agaricomycetes</taxon>
        <taxon>Polyporales</taxon>
        <taxon>Adustoporiaceae</taxon>
        <taxon>Rhodonia</taxon>
    </lineage>
</organism>
<dbReference type="RefSeq" id="XP_024342561.1">
    <property type="nucleotide sequence ID" value="XM_024478291.1"/>
</dbReference>
<proteinExistence type="predicted"/>
<dbReference type="GO" id="GO:0003824">
    <property type="term" value="F:catalytic activity"/>
    <property type="evidence" value="ECO:0007669"/>
    <property type="project" value="InterPro"/>
</dbReference>
<dbReference type="InterPro" id="IPR040442">
    <property type="entry name" value="Pyrv_kinase-like_dom_sf"/>
</dbReference>
<evidence type="ECO:0000313" key="1">
    <source>
        <dbReference type="EMBL" id="OSX65767.1"/>
    </source>
</evidence>
<dbReference type="EMBL" id="KZ110592">
    <property type="protein sequence ID" value="OSX65767.1"/>
    <property type="molecule type" value="Genomic_DNA"/>
</dbReference>
<dbReference type="CDD" id="cd00377">
    <property type="entry name" value="ICL_PEPM"/>
    <property type="match status" value="1"/>
</dbReference>
<dbReference type="PANTHER" id="PTHR42905:SF2">
    <property type="entry name" value="PHOSPHOENOLPYRUVATE CARBOXYLASE FAMILY PROTEIN"/>
    <property type="match status" value="1"/>
</dbReference>
<sequence>MTTNNLPIGYKANMPQDCIIAPGVYDGVSAHVANAAGFDALYLASSGASGSVIGEPDLSVITGAELANTARMFVGISTVPIIADADTGFGGTAQRRQDHRISHFTSRRTAKRCGQLSGKDVVDMETYLERIVAAVKARQNPDFVIIARTDARNAAQFGGPNAGEEAFQEGVKRLKAALAAGADVAFMESPRTMEEGKRLVQALAPHPVMINVLPNGLTGNYKIEDCKRLGFKIAIYPCTGFIPATIAMERPYAALRDTGTDLKNCEDWQIKDFFERVGLKASFNFDRAVAETTRQDVNPKKYEEIDPHEFIKFKREQDLEPLMVVPHTAAHARPGSSSMLVNLRPTTLPVETCERIIDCFHDAWVVADREALLACALTCKAWLARCRFHLLRNVTFTDRPQLVSFLRLLKANPHVSPLVKGILVDNQWEMRRRHAPSLATFPLMLARRLTAVARLHIQYCSFRATIIDGCFWMCLAEFAALTTLSLYDVEFSSVHQFGHLILAMPALRNLQCWDVEWQSHGLDHRLLPPRFSPLKLTSVKLELRTLRDAEDPEDTNKEVANPQVIAVMRDIVHLFVMASVSAHIEELHIGNDVSKSWLYLADVGTSAVGELLEHCGESLRTLFFSVGAADLNALSATSIVGSHLNLARNAHLEVLSLCIPSLVDEVSCAWVAALLSTIISTHMKDIVITLETFDAEDDVLVKASELFNEETCSGIDASLSHLKPTNFHRLELKLDGYSGMGEDDRKRWQDGFMSRFPKLRARGALLLSLKLYDVESDGGSQSESDVEGTETSQIEAFSPCYRARIHDAKRHGTIEVVWLAEHASLIGMVYVCRPKL</sequence>
<evidence type="ECO:0008006" key="3">
    <source>
        <dbReference type="Google" id="ProtNLM"/>
    </source>
</evidence>
<name>A0A1X6NAU3_9APHY</name>
<dbReference type="InterPro" id="IPR015813">
    <property type="entry name" value="Pyrv/PenolPyrv_kinase-like_dom"/>
</dbReference>
<dbReference type="InterPro" id="IPR039556">
    <property type="entry name" value="ICL/PEPM"/>
</dbReference>
<protein>
    <recommendedName>
        <fullName evidence="3">Methylisocitrate lyase</fullName>
    </recommendedName>
</protein>
<dbReference type="Pfam" id="PF13714">
    <property type="entry name" value="PEP_mutase"/>
    <property type="match status" value="1"/>
</dbReference>
<gene>
    <name evidence="1" type="ORF">POSPLADRAFT_1043361</name>
</gene>
<dbReference type="Proteomes" id="UP000194127">
    <property type="component" value="Unassembled WGS sequence"/>
</dbReference>
<accession>A0A1X6NAU3</accession>
<dbReference type="GeneID" id="36323241"/>
<dbReference type="OrthoDB" id="1923844at2759"/>